<reference evidence="2 3" key="1">
    <citation type="journal article" date="2021" name="Sci. Rep.">
        <title>Genome sequencing of the multicellular alga Astrephomene provides insights into convergent evolution of germ-soma differentiation.</title>
        <authorList>
            <person name="Yamashita S."/>
            <person name="Yamamoto K."/>
            <person name="Matsuzaki R."/>
            <person name="Suzuki S."/>
            <person name="Yamaguchi H."/>
            <person name="Hirooka S."/>
            <person name="Minakuchi Y."/>
            <person name="Miyagishima S."/>
            <person name="Kawachi M."/>
            <person name="Toyoda A."/>
            <person name="Nozaki H."/>
        </authorList>
    </citation>
    <scope>NUCLEOTIDE SEQUENCE [LARGE SCALE GENOMIC DNA]</scope>
    <source>
        <strain evidence="2 3">NIES-4017</strain>
    </source>
</reference>
<sequence>MPSTDPPPSLLQSDLLSVKHTSDPATLFPSHAFGRGGVGHFICTGHSRVGLHRLPQASSRAASLSLTARGRLGSGRSVGNESMGGSVGNLSGFSLISADPMSVGATRAWEAGTVQHSHNFVAAARTVKPADVPPGSKWAALSYFENNPREVARHMALMNYVEAKHEADKAAERQTEQARHGLWAEQQRETFRRQRLEQAARYARSGMRPRSAYADLGALVAAEAAHGASVASAAATSSDDGNTSGGGQGDASSRDPTRRFYTTAVAAAQARGAFMSAPGSSSAAGSFRLRPSTALPGSAGGSMYDHDRRSTASSNLNFGGGGGAAMPSPPPPQRTVIPLPKKTYVQVYDRMVAEANETPAARVAVMAAAKARAEDERTQAVVAGELMELDTFEARMRSLQRARSRAARAERRHLMGMVPDEDPDYPDDDSDG</sequence>
<feature type="region of interest" description="Disordered" evidence="1">
    <location>
        <begin position="234"/>
        <end position="257"/>
    </location>
</feature>
<feature type="region of interest" description="Disordered" evidence="1">
    <location>
        <begin position="402"/>
        <end position="432"/>
    </location>
</feature>
<accession>A0AAD3HLB0</accession>
<evidence type="ECO:0000313" key="3">
    <source>
        <dbReference type="Proteomes" id="UP001054857"/>
    </source>
</evidence>
<name>A0AAD3HLB0_9CHLO</name>
<dbReference type="Proteomes" id="UP001054857">
    <property type="component" value="Unassembled WGS sequence"/>
</dbReference>
<feature type="compositionally biased region" description="Acidic residues" evidence="1">
    <location>
        <begin position="419"/>
        <end position="432"/>
    </location>
</feature>
<evidence type="ECO:0000256" key="1">
    <source>
        <dbReference type="SAM" id="MobiDB-lite"/>
    </source>
</evidence>
<protein>
    <submittedName>
        <fullName evidence="2">Uncharacterized protein</fullName>
    </submittedName>
</protein>
<comment type="caution">
    <text evidence="2">The sequence shown here is derived from an EMBL/GenBank/DDBJ whole genome shotgun (WGS) entry which is preliminary data.</text>
</comment>
<evidence type="ECO:0000313" key="2">
    <source>
        <dbReference type="EMBL" id="GFR44928.1"/>
    </source>
</evidence>
<gene>
    <name evidence="2" type="ORF">Agub_g6014</name>
</gene>
<proteinExistence type="predicted"/>
<dbReference type="EMBL" id="BMAR01000008">
    <property type="protein sequence ID" value="GFR44928.1"/>
    <property type="molecule type" value="Genomic_DNA"/>
</dbReference>
<dbReference type="AlphaFoldDB" id="A0AAD3HLB0"/>
<keyword evidence="3" id="KW-1185">Reference proteome</keyword>
<organism evidence="2 3">
    <name type="scientific">Astrephomene gubernaculifera</name>
    <dbReference type="NCBI Taxonomy" id="47775"/>
    <lineage>
        <taxon>Eukaryota</taxon>
        <taxon>Viridiplantae</taxon>
        <taxon>Chlorophyta</taxon>
        <taxon>core chlorophytes</taxon>
        <taxon>Chlorophyceae</taxon>
        <taxon>CS clade</taxon>
        <taxon>Chlamydomonadales</taxon>
        <taxon>Astrephomenaceae</taxon>
        <taxon>Astrephomene</taxon>
    </lineage>
</organism>